<feature type="transmembrane region" description="Helical" evidence="1">
    <location>
        <begin position="72"/>
        <end position="92"/>
    </location>
</feature>
<dbReference type="EMBL" id="FOGL01000003">
    <property type="protein sequence ID" value="SER33234.1"/>
    <property type="molecule type" value="Genomic_DNA"/>
</dbReference>
<dbReference type="Proteomes" id="UP000199687">
    <property type="component" value="Unassembled WGS sequence"/>
</dbReference>
<name>A0A1H9NBB0_9BACI</name>
<feature type="transmembrane region" description="Helical" evidence="1">
    <location>
        <begin position="9"/>
        <end position="29"/>
    </location>
</feature>
<feature type="transmembrane region" description="Helical" evidence="1">
    <location>
        <begin position="98"/>
        <end position="120"/>
    </location>
</feature>
<proteinExistence type="predicted"/>
<dbReference type="AlphaFoldDB" id="A0A1H9NBB0"/>
<evidence type="ECO:0008006" key="4">
    <source>
        <dbReference type="Google" id="ProtNLM"/>
    </source>
</evidence>
<evidence type="ECO:0000313" key="2">
    <source>
        <dbReference type="EMBL" id="SER33234.1"/>
    </source>
</evidence>
<dbReference type="Pfam" id="PF11457">
    <property type="entry name" value="DUF3021"/>
    <property type="match status" value="1"/>
</dbReference>
<dbReference type="InterPro" id="IPR021560">
    <property type="entry name" value="DUF3021"/>
</dbReference>
<evidence type="ECO:0000256" key="1">
    <source>
        <dbReference type="SAM" id="Phobius"/>
    </source>
</evidence>
<reference evidence="2 3" key="1">
    <citation type="submission" date="2016-10" db="EMBL/GenBank/DDBJ databases">
        <authorList>
            <person name="de Groot N.N."/>
        </authorList>
    </citation>
    <scope>NUCLEOTIDE SEQUENCE [LARGE SCALE GENOMIC DNA]</scope>
    <source>
        <strain evidence="2 3">CGMCC 1.7727</strain>
    </source>
</reference>
<organism evidence="2 3">
    <name type="scientific">Gracilibacillus ureilyticus</name>
    <dbReference type="NCBI Taxonomy" id="531814"/>
    <lineage>
        <taxon>Bacteria</taxon>
        <taxon>Bacillati</taxon>
        <taxon>Bacillota</taxon>
        <taxon>Bacilli</taxon>
        <taxon>Bacillales</taxon>
        <taxon>Bacillaceae</taxon>
        <taxon>Gracilibacillus</taxon>
    </lineage>
</organism>
<dbReference type="RefSeq" id="WP_089739516.1">
    <property type="nucleotide sequence ID" value="NZ_FOGL01000003.1"/>
</dbReference>
<dbReference type="STRING" id="531814.SAMN04487944_10356"/>
<keyword evidence="1" id="KW-1133">Transmembrane helix</keyword>
<keyword evidence="1" id="KW-0472">Membrane</keyword>
<feature type="transmembrane region" description="Helical" evidence="1">
    <location>
        <begin position="41"/>
        <end position="60"/>
    </location>
</feature>
<dbReference type="OrthoDB" id="2735472at2"/>
<protein>
    <recommendedName>
        <fullName evidence="4">DUF3021 domain-containing protein</fullName>
    </recommendedName>
</protein>
<evidence type="ECO:0000313" key="3">
    <source>
        <dbReference type="Proteomes" id="UP000199687"/>
    </source>
</evidence>
<keyword evidence="1" id="KW-0812">Transmembrane</keyword>
<gene>
    <name evidence="2" type="ORF">SAMN04487944_10356</name>
</gene>
<sequence length="139" mass="16001">MIMEAIRRSIVGVAFAGIITFIALTTLVITDTEAPVTQIWLYMLCSIIIGIYFALSSFIYGDNGWSNLKQTVVHFLLSITFYLIIALSVGWISWKISDILLCSLIFILIYAVFWTAYYMYYKKIEVSMNENLKKKQARK</sequence>
<keyword evidence="3" id="KW-1185">Reference proteome</keyword>
<accession>A0A1H9NBB0</accession>